<protein>
    <submittedName>
        <fullName evidence="3">DUF6020 family protein</fullName>
    </submittedName>
</protein>
<evidence type="ECO:0000313" key="4">
    <source>
        <dbReference type="Proteomes" id="UP001291912"/>
    </source>
</evidence>
<feature type="transmembrane region" description="Helical" evidence="2">
    <location>
        <begin position="151"/>
        <end position="169"/>
    </location>
</feature>
<feature type="transmembrane region" description="Helical" evidence="2">
    <location>
        <begin position="174"/>
        <end position="197"/>
    </location>
</feature>
<dbReference type="RefSeq" id="WP_194425041.1">
    <property type="nucleotide sequence ID" value="NZ_BAAAPT010000001.1"/>
</dbReference>
<comment type="caution">
    <text evidence="3">The sequence shown here is derived from an EMBL/GenBank/DDBJ whole genome shotgun (WGS) entry which is preliminary data.</text>
</comment>
<evidence type="ECO:0000313" key="3">
    <source>
        <dbReference type="EMBL" id="MDZ8161541.1"/>
    </source>
</evidence>
<reference evidence="3 4" key="1">
    <citation type="submission" date="2023-10" db="EMBL/GenBank/DDBJ databases">
        <title>Microbacterium xanthum sp. nov., isolated from seaweed.</title>
        <authorList>
            <person name="Lee S.D."/>
        </authorList>
    </citation>
    <scope>NUCLEOTIDE SEQUENCE [LARGE SCALE GENOMIC DNA]</scope>
    <source>
        <strain evidence="3 4">KCTC 19124</strain>
    </source>
</reference>
<dbReference type="InterPro" id="IPR046062">
    <property type="entry name" value="DUF6020"/>
</dbReference>
<sequence length="465" mass="51077">MDSDTITQRMQWIGLTPPSNHHPWFDTMVFGLFWNLGDAIGSPNAGLFTYLLLQEVALAIGLSLGFVYLRRLGASRLVMWTLVVLAAVFPVFMSSAAVVSKDSLAVVFWLPALVLFIEVARTRGTVLRNAWVCWSGAAILTALIMTKKTNGYVVLLCVVIVAFVVTAAIRRRMLLGVAVVIGVTSFVWPSLVVPALGVSAGTSTDMMTIPVQQTARVAAEFGADIPSNERDAIDRMLRWEGLGDAYVPGRSDSVKGRWDDAAPLSDKLAYAQAWLAQGLRYPGTYISATAANTYEYFAPLTPVVFQLSLTLDRYVPFWESRAYEEVTIADIEAATTDVLFEPSMLDTTRSVMNDLYREFANATPLMSKAFYSSWVPLFVLTYALRRRSALHVLATTPALVSLAVLVASPVALPRYMLPSIMSAMFLIGLCLLPVSLAPRIKNRSPRRSAIRRRPAADQSSPPPLR</sequence>
<dbReference type="Proteomes" id="UP001291912">
    <property type="component" value="Unassembled WGS sequence"/>
</dbReference>
<evidence type="ECO:0000256" key="2">
    <source>
        <dbReference type="SAM" id="Phobius"/>
    </source>
</evidence>
<organism evidence="3 4">
    <name type="scientific">Microbacterium aquimaris</name>
    <dbReference type="NCBI Taxonomy" id="459816"/>
    <lineage>
        <taxon>Bacteria</taxon>
        <taxon>Bacillati</taxon>
        <taxon>Actinomycetota</taxon>
        <taxon>Actinomycetes</taxon>
        <taxon>Micrococcales</taxon>
        <taxon>Microbacteriaceae</taxon>
        <taxon>Microbacterium</taxon>
    </lineage>
</organism>
<keyword evidence="2" id="KW-1133">Transmembrane helix</keyword>
<feature type="transmembrane region" description="Helical" evidence="2">
    <location>
        <begin position="126"/>
        <end position="145"/>
    </location>
</feature>
<gene>
    <name evidence="3" type="ORF">R2Q92_06785</name>
</gene>
<dbReference type="Pfam" id="PF19484">
    <property type="entry name" value="DUF6020"/>
    <property type="match status" value="1"/>
</dbReference>
<feature type="transmembrane region" description="Helical" evidence="2">
    <location>
        <begin position="365"/>
        <end position="384"/>
    </location>
</feature>
<proteinExistence type="predicted"/>
<feature type="transmembrane region" description="Helical" evidence="2">
    <location>
        <begin position="103"/>
        <end position="119"/>
    </location>
</feature>
<feature type="transmembrane region" description="Helical" evidence="2">
    <location>
        <begin position="47"/>
        <end position="70"/>
    </location>
</feature>
<feature type="transmembrane region" description="Helical" evidence="2">
    <location>
        <begin position="417"/>
        <end position="437"/>
    </location>
</feature>
<feature type="region of interest" description="Disordered" evidence="1">
    <location>
        <begin position="445"/>
        <end position="465"/>
    </location>
</feature>
<evidence type="ECO:0000256" key="1">
    <source>
        <dbReference type="SAM" id="MobiDB-lite"/>
    </source>
</evidence>
<accession>A0ABU5N672</accession>
<keyword evidence="4" id="KW-1185">Reference proteome</keyword>
<feature type="transmembrane region" description="Helical" evidence="2">
    <location>
        <begin position="391"/>
        <end position="411"/>
    </location>
</feature>
<keyword evidence="2" id="KW-0472">Membrane</keyword>
<keyword evidence="2" id="KW-0812">Transmembrane</keyword>
<dbReference type="EMBL" id="JAWJYN010000001">
    <property type="protein sequence ID" value="MDZ8161541.1"/>
    <property type="molecule type" value="Genomic_DNA"/>
</dbReference>
<feature type="transmembrane region" description="Helical" evidence="2">
    <location>
        <begin position="77"/>
        <end position="97"/>
    </location>
</feature>
<name>A0ABU5N672_9MICO</name>